<evidence type="ECO:0000313" key="3">
    <source>
        <dbReference type="EMBL" id="MDQ0937561.1"/>
    </source>
</evidence>
<dbReference type="EMBL" id="JAUSZS010000008">
    <property type="protein sequence ID" value="MDQ0937561.1"/>
    <property type="molecule type" value="Genomic_DNA"/>
</dbReference>
<comment type="caution">
    <text evidence="3">The sequence shown here is derived from an EMBL/GenBank/DDBJ whole genome shotgun (WGS) entry which is preliminary data.</text>
</comment>
<dbReference type="InterPro" id="IPR050266">
    <property type="entry name" value="AB_hydrolase_sf"/>
</dbReference>
<reference evidence="3 4" key="1">
    <citation type="submission" date="2023-07" db="EMBL/GenBank/DDBJ databases">
        <title>Comparative genomics of wheat-associated soil bacteria to identify genetic determinants of phenazine resistance.</title>
        <authorList>
            <person name="Mouncey N."/>
        </authorList>
    </citation>
    <scope>NUCLEOTIDE SEQUENCE [LARGE SCALE GENOMIC DNA]</scope>
    <source>
        <strain evidence="3 4">W2I16</strain>
    </source>
</reference>
<dbReference type="SUPFAM" id="SSF53474">
    <property type="entry name" value="alpha/beta-Hydrolases"/>
    <property type="match status" value="1"/>
</dbReference>
<dbReference type="Gene3D" id="3.40.50.1820">
    <property type="entry name" value="alpha/beta hydrolase"/>
    <property type="match status" value="1"/>
</dbReference>
<dbReference type="PRINTS" id="PR00412">
    <property type="entry name" value="EPOXHYDRLASE"/>
</dbReference>
<dbReference type="RefSeq" id="WP_307630791.1">
    <property type="nucleotide sequence ID" value="NZ_JAUSZS010000008.1"/>
</dbReference>
<feature type="domain" description="AB hydrolase-1" evidence="2">
    <location>
        <begin position="29"/>
        <end position="263"/>
    </location>
</feature>
<sequence>MPVITVNGIRLNYYDNAPPGSDRATPTVLLVMGSGGSGRAWHLHQVPALIAAGLRVISFDNRGIAPSDECPAGFGIDDLVADTAALIEELRLGPCLLAGISMGSHIAQELALARPELVDRMVLMATRARSDVLRDALCRAEMELYDRGVELPAAYEAVVQAMQNLSPRTLDNDQQARDWLDMLELTRVSGPGHRAQLGVGVMPDRRKAYRGIRAATRVIAFQDDLIAPPGLGREVAEAIPGAEFEVVPDCGHYGYLESPDAVNKSIVDFLRR</sequence>
<keyword evidence="4" id="KW-1185">Reference proteome</keyword>
<protein>
    <submittedName>
        <fullName evidence="3">Pimeloyl-ACP methyl ester carboxylesterase</fullName>
    </submittedName>
</protein>
<dbReference type="PANTHER" id="PTHR43798:SF31">
    <property type="entry name" value="AB HYDROLASE SUPERFAMILY PROTEIN YCLE"/>
    <property type="match status" value="1"/>
</dbReference>
<evidence type="ECO:0000313" key="4">
    <source>
        <dbReference type="Proteomes" id="UP001223072"/>
    </source>
</evidence>
<organism evidence="3 4">
    <name type="scientific">Streptomyces turgidiscabies</name>
    <dbReference type="NCBI Taxonomy" id="85558"/>
    <lineage>
        <taxon>Bacteria</taxon>
        <taxon>Bacillati</taxon>
        <taxon>Actinomycetota</taxon>
        <taxon>Actinomycetes</taxon>
        <taxon>Kitasatosporales</taxon>
        <taxon>Streptomycetaceae</taxon>
        <taxon>Streptomyces</taxon>
    </lineage>
</organism>
<name>A0ABU0S029_9ACTN</name>
<dbReference type="PRINTS" id="PR00111">
    <property type="entry name" value="ABHYDROLASE"/>
</dbReference>
<evidence type="ECO:0000256" key="1">
    <source>
        <dbReference type="ARBA" id="ARBA00022801"/>
    </source>
</evidence>
<dbReference type="InterPro" id="IPR000073">
    <property type="entry name" value="AB_hydrolase_1"/>
</dbReference>
<gene>
    <name evidence="3" type="ORF">QFZ49_007536</name>
</gene>
<proteinExistence type="predicted"/>
<dbReference type="PANTHER" id="PTHR43798">
    <property type="entry name" value="MONOACYLGLYCEROL LIPASE"/>
    <property type="match status" value="1"/>
</dbReference>
<keyword evidence="1" id="KW-0378">Hydrolase</keyword>
<dbReference type="InterPro" id="IPR000639">
    <property type="entry name" value="Epox_hydrolase-like"/>
</dbReference>
<dbReference type="Proteomes" id="UP001223072">
    <property type="component" value="Unassembled WGS sequence"/>
</dbReference>
<dbReference type="Pfam" id="PF12697">
    <property type="entry name" value="Abhydrolase_6"/>
    <property type="match status" value="1"/>
</dbReference>
<evidence type="ECO:0000259" key="2">
    <source>
        <dbReference type="Pfam" id="PF12697"/>
    </source>
</evidence>
<dbReference type="InterPro" id="IPR029058">
    <property type="entry name" value="AB_hydrolase_fold"/>
</dbReference>
<accession>A0ABU0S029</accession>